<name>A0A3M6TSH6_POCDA</name>
<keyword evidence="2" id="KW-1185">Reference proteome</keyword>
<reference evidence="1 2" key="1">
    <citation type="journal article" date="2018" name="Sci. Rep.">
        <title>Comparative analysis of the Pocillopora damicornis genome highlights role of immune system in coral evolution.</title>
        <authorList>
            <person name="Cunning R."/>
            <person name="Bay R.A."/>
            <person name="Gillette P."/>
            <person name="Baker A.C."/>
            <person name="Traylor-Knowles N."/>
        </authorList>
    </citation>
    <scope>NUCLEOTIDE SEQUENCE [LARGE SCALE GENOMIC DNA]</scope>
    <source>
        <strain evidence="1">RSMAS</strain>
        <tissue evidence="1">Whole animal</tissue>
    </source>
</reference>
<gene>
    <name evidence="1" type="ORF">pdam_00015973</name>
</gene>
<dbReference type="STRING" id="46731.A0A3M6TSH6"/>
<evidence type="ECO:0000313" key="1">
    <source>
        <dbReference type="EMBL" id="RMX44342.1"/>
    </source>
</evidence>
<protein>
    <submittedName>
        <fullName evidence="1">Uncharacterized protein</fullName>
    </submittedName>
</protein>
<evidence type="ECO:0000313" key="2">
    <source>
        <dbReference type="Proteomes" id="UP000275408"/>
    </source>
</evidence>
<comment type="caution">
    <text evidence="1">The sequence shown here is derived from an EMBL/GenBank/DDBJ whole genome shotgun (WGS) entry which is preliminary data.</text>
</comment>
<dbReference type="OrthoDB" id="44736at2759"/>
<organism evidence="1 2">
    <name type="scientific">Pocillopora damicornis</name>
    <name type="common">Cauliflower coral</name>
    <name type="synonym">Millepora damicornis</name>
    <dbReference type="NCBI Taxonomy" id="46731"/>
    <lineage>
        <taxon>Eukaryota</taxon>
        <taxon>Metazoa</taxon>
        <taxon>Cnidaria</taxon>
        <taxon>Anthozoa</taxon>
        <taxon>Hexacorallia</taxon>
        <taxon>Scleractinia</taxon>
        <taxon>Astrocoeniina</taxon>
        <taxon>Pocilloporidae</taxon>
        <taxon>Pocillopora</taxon>
    </lineage>
</organism>
<dbReference type="AlphaFoldDB" id="A0A3M6TSH6"/>
<dbReference type="SUPFAM" id="SSF69322">
    <property type="entry name" value="Tricorn protease domain 2"/>
    <property type="match status" value="1"/>
</dbReference>
<dbReference type="EMBL" id="RCHS01002992">
    <property type="protein sequence ID" value="RMX44342.1"/>
    <property type="molecule type" value="Genomic_DNA"/>
</dbReference>
<proteinExistence type="predicted"/>
<accession>A0A3M6TSH6</accession>
<dbReference type="Proteomes" id="UP000275408">
    <property type="component" value="Unassembled WGS sequence"/>
</dbReference>
<sequence length="106" mass="11667">MPDLSSPVCLFCSSRLTAEFYLLDINKKEMKALDVDTKSRVLCCDMLDDGTILVGTVSWYIHAFVLELSSEVWCIQLNDSVIDIAHLPEGKVFAALADGSIAVLQV</sequence>